<evidence type="ECO:0000256" key="1">
    <source>
        <dbReference type="SAM" id="MobiDB-lite"/>
    </source>
</evidence>
<sequence length="95" mass="11132">MKDGFMTLPTDISSEVDLLKNKVLNALDSLEKFYKKVVKGKAQENVQKMFRKWAVLEAFEKALAEGLRQFEEEEKAEEDKKRLEEEHKIQAEEEV</sequence>
<name>A0A392QKW4_9FABA</name>
<evidence type="ECO:0000313" key="3">
    <source>
        <dbReference type="Proteomes" id="UP000265520"/>
    </source>
</evidence>
<accession>A0A392QKW4</accession>
<keyword evidence="3" id="KW-1185">Reference proteome</keyword>
<comment type="caution">
    <text evidence="2">The sequence shown here is derived from an EMBL/GenBank/DDBJ whole genome shotgun (WGS) entry which is preliminary data.</text>
</comment>
<protein>
    <submittedName>
        <fullName evidence="2">Uncharacterized protein</fullName>
    </submittedName>
</protein>
<reference evidence="2 3" key="1">
    <citation type="journal article" date="2018" name="Front. Plant Sci.">
        <title>Red Clover (Trifolium pratense) and Zigzag Clover (T. medium) - A Picture of Genomic Similarities and Differences.</title>
        <authorList>
            <person name="Dluhosova J."/>
            <person name="Istvanek J."/>
            <person name="Nedelnik J."/>
            <person name="Repkova J."/>
        </authorList>
    </citation>
    <scope>NUCLEOTIDE SEQUENCE [LARGE SCALE GENOMIC DNA]</scope>
    <source>
        <strain evidence="3">cv. 10/8</strain>
        <tissue evidence="2">Leaf</tissue>
    </source>
</reference>
<dbReference type="Proteomes" id="UP000265520">
    <property type="component" value="Unassembled WGS sequence"/>
</dbReference>
<evidence type="ECO:0000313" key="2">
    <source>
        <dbReference type="EMBL" id="MCI24186.1"/>
    </source>
</evidence>
<feature type="region of interest" description="Disordered" evidence="1">
    <location>
        <begin position="70"/>
        <end position="95"/>
    </location>
</feature>
<dbReference type="EMBL" id="LXQA010140032">
    <property type="protein sequence ID" value="MCI24186.1"/>
    <property type="molecule type" value="Genomic_DNA"/>
</dbReference>
<organism evidence="2 3">
    <name type="scientific">Trifolium medium</name>
    <dbReference type="NCBI Taxonomy" id="97028"/>
    <lineage>
        <taxon>Eukaryota</taxon>
        <taxon>Viridiplantae</taxon>
        <taxon>Streptophyta</taxon>
        <taxon>Embryophyta</taxon>
        <taxon>Tracheophyta</taxon>
        <taxon>Spermatophyta</taxon>
        <taxon>Magnoliopsida</taxon>
        <taxon>eudicotyledons</taxon>
        <taxon>Gunneridae</taxon>
        <taxon>Pentapetalae</taxon>
        <taxon>rosids</taxon>
        <taxon>fabids</taxon>
        <taxon>Fabales</taxon>
        <taxon>Fabaceae</taxon>
        <taxon>Papilionoideae</taxon>
        <taxon>50 kb inversion clade</taxon>
        <taxon>NPAAA clade</taxon>
        <taxon>Hologalegina</taxon>
        <taxon>IRL clade</taxon>
        <taxon>Trifolieae</taxon>
        <taxon>Trifolium</taxon>
    </lineage>
</organism>
<feature type="compositionally biased region" description="Basic and acidic residues" evidence="1">
    <location>
        <begin position="77"/>
        <end position="95"/>
    </location>
</feature>
<dbReference type="AlphaFoldDB" id="A0A392QKW4"/>
<proteinExistence type="predicted"/>